<keyword evidence="3" id="KW-1185">Reference proteome</keyword>
<organism evidence="2 3">
    <name type="scientific">Paralvinella palmiformis</name>
    <dbReference type="NCBI Taxonomy" id="53620"/>
    <lineage>
        <taxon>Eukaryota</taxon>
        <taxon>Metazoa</taxon>
        <taxon>Spiralia</taxon>
        <taxon>Lophotrochozoa</taxon>
        <taxon>Annelida</taxon>
        <taxon>Polychaeta</taxon>
        <taxon>Sedentaria</taxon>
        <taxon>Canalipalpata</taxon>
        <taxon>Terebellida</taxon>
        <taxon>Terebelliformia</taxon>
        <taxon>Alvinellidae</taxon>
        <taxon>Paralvinella</taxon>
    </lineage>
</organism>
<reference evidence="2" key="1">
    <citation type="journal article" date="2023" name="Mol. Biol. Evol.">
        <title>Third-Generation Sequencing Reveals the Adaptive Role of the Epigenome in Three Deep-Sea Polychaetes.</title>
        <authorList>
            <person name="Perez M."/>
            <person name="Aroh O."/>
            <person name="Sun Y."/>
            <person name="Lan Y."/>
            <person name="Juniper S.K."/>
            <person name="Young C.R."/>
            <person name="Angers B."/>
            <person name="Qian P.Y."/>
        </authorList>
    </citation>
    <scope>NUCLEOTIDE SEQUENCE</scope>
    <source>
        <strain evidence="2">P08H-3</strain>
    </source>
</reference>
<feature type="region of interest" description="Disordered" evidence="1">
    <location>
        <begin position="154"/>
        <end position="256"/>
    </location>
</feature>
<dbReference type="EMBL" id="JAODUP010000329">
    <property type="protein sequence ID" value="KAK2152421.1"/>
    <property type="molecule type" value="Genomic_DNA"/>
</dbReference>
<accession>A0AAD9JGU7</accession>
<proteinExistence type="predicted"/>
<dbReference type="AlphaFoldDB" id="A0AAD9JGU7"/>
<comment type="caution">
    <text evidence="2">The sequence shown here is derived from an EMBL/GenBank/DDBJ whole genome shotgun (WGS) entry which is preliminary data.</text>
</comment>
<evidence type="ECO:0000256" key="1">
    <source>
        <dbReference type="SAM" id="MobiDB-lite"/>
    </source>
</evidence>
<evidence type="ECO:0000313" key="2">
    <source>
        <dbReference type="EMBL" id="KAK2152421.1"/>
    </source>
</evidence>
<sequence>MTGCAFFKRNDLSIRVAQATNIDRATCFKRFKVGESFYPYRSLIGERSYPPSRLWNMDETGISNIQKPGCVVATKGVCKVEKMTSGECGATVTAICGMNPAGNYTPPMFIFPRKRMQPGLMNQILEEQLQRGLRQLDGVYFLAGGPSTITNTVTTDACNGASDDPASHLESGQEGNGKSTGKGKHPAKKGMARAKRSKKVDGSSDEEEWPCWNGVTPVGDPFRRRDEWFRTPGFAGRIRNGGAQDRPLAETSHHSR</sequence>
<dbReference type="Proteomes" id="UP001208570">
    <property type="component" value="Unassembled WGS sequence"/>
</dbReference>
<gene>
    <name evidence="2" type="ORF">LSH36_329g02072</name>
</gene>
<feature type="compositionally biased region" description="Basic and acidic residues" evidence="1">
    <location>
        <begin position="247"/>
        <end position="256"/>
    </location>
</feature>
<feature type="compositionally biased region" description="Basic residues" evidence="1">
    <location>
        <begin position="181"/>
        <end position="198"/>
    </location>
</feature>
<name>A0AAD9JGU7_9ANNE</name>
<evidence type="ECO:0000313" key="3">
    <source>
        <dbReference type="Proteomes" id="UP001208570"/>
    </source>
</evidence>
<protein>
    <submittedName>
        <fullName evidence="2">Uncharacterized protein</fullName>
    </submittedName>
</protein>